<dbReference type="FunFam" id="3.40.50.720:FF:000924">
    <property type="entry name" value="GDP-mannose 4,6 dehydratase"/>
    <property type="match status" value="1"/>
</dbReference>
<dbReference type="EC" id="4.2.1.47" evidence="4 7"/>
<comment type="function">
    <text evidence="6 7">Catalyzes the conversion of GDP-D-mannose to GDP-4-dehydro-6-deoxy-D-mannose.</text>
</comment>
<evidence type="ECO:0000256" key="7">
    <source>
        <dbReference type="HAMAP-Rule" id="MF_00955"/>
    </source>
</evidence>
<dbReference type="Gene3D" id="3.90.25.10">
    <property type="entry name" value="UDP-galactose 4-epimerase, domain 1"/>
    <property type="match status" value="1"/>
</dbReference>
<evidence type="ECO:0000259" key="8">
    <source>
        <dbReference type="Pfam" id="PF16363"/>
    </source>
</evidence>
<dbReference type="CDD" id="cd05260">
    <property type="entry name" value="GDP_MD_SDR_e"/>
    <property type="match status" value="1"/>
</dbReference>
<evidence type="ECO:0000313" key="10">
    <source>
        <dbReference type="Proteomes" id="UP000715781"/>
    </source>
</evidence>
<dbReference type="GO" id="GO:0042351">
    <property type="term" value="P:'de novo' GDP-L-fucose biosynthetic process"/>
    <property type="evidence" value="ECO:0007669"/>
    <property type="project" value="TreeGrafter"/>
</dbReference>
<comment type="caution">
    <text evidence="9">The sequence shown here is derived from an EMBL/GenBank/DDBJ whole genome shotgun (WGS) entry which is preliminary data.</text>
</comment>
<dbReference type="EMBL" id="JAHHHN010000004">
    <property type="protein sequence ID" value="MBW4561278.1"/>
    <property type="molecule type" value="Genomic_DNA"/>
</dbReference>
<organism evidence="9 10">
    <name type="scientific">Mojavia pulchra JT2-VF2</name>
    <dbReference type="NCBI Taxonomy" id="287848"/>
    <lineage>
        <taxon>Bacteria</taxon>
        <taxon>Bacillati</taxon>
        <taxon>Cyanobacteriota</taxon>
        <taxon>Cyanophyceae</taxon>
        <taxon>Nostocales</taxon>
        <taxon>Nostocaceae</taxon>
    </lineage>
</organism>
<name>A0A951PXG6_9NOST</name>
<dbReference type="InterPro" id="IPR036291">
    <property type="entry name" value="NAD(P)-bd_dom_sf"/>
</dbReference>
<comment type="similarity">
    <text evidence="3 7">Belongs to the NAD(P)-dependent epimerase/dehydratase family. GDP-mannose 4,6-dehydratase subfamily.</text>
</comment>
<dbReference type="Proteomes" id="UP000715781">
    <property type="component" value="Unassembled WGS sequence"/>
</dbReference>
<gene>
    <name evidence="7" type="primary">gmd</name>
    <name evidence="9" type="ORF">KME32_08980</name>
</gene>
<dbReference type="AlphaFoldDB" id="A0A951PXG6"/>
<evidence type="ECO:0000256" key="1">
    <source>
        <dbReference type="ARBA" id="ARBA00000188"/>
    </source>
</evidence>
<dbReference type="HAMAP" id="MF_00955">
    <property type="entry name" value="GDP_Man_dehydratase"/>
    <property type="match status" value="1"/>
</dbReference>
<proteinExistence type="inferred from homology"/>
<dbReference type="GO" id="GO:0008446">
    <property type="term" value="F:GDP-mannose 4,6-dehydratase activity"/>
    <property type="evidence" value="ECO:0007669"/>
    <property type="project" value="UniProtKB-UniRule"/>
</dbReference>
<evidence type="ECO:0000256" key="4">
    <source>
        <dbReference type="ARBA" id="ARBA00011989"/>
    </source>
</evidence>
<comment type="catalytic activity">
    <reaction evidence="1 7">
        <text>GDP-alpha-D-mannose = GDP-4-dehydro-alpha-D-rhamnose + H2O</text>
        <dbReference type="Rhea" id="RHEA:23820"/>
        <dbReference type="ChEBI" id="CHEBI:15377"/>
        <dbReference type="ChEBI" id="CHEBI:57527"/>
        <dbReference type="ChEBI" id="CHEBI:57964"/>
        <dbReference type="EC" id="4.2.1.47"/>
    </reaction>
</comment>
<evidence type="ECO:0000256" key="3">
    <source>
        <dbReference type="ARBA" id="ARBA00009263"/>
    </source>
</evidence>
<reference evidence="9" key="1">
    <citation type="submission" date="2021-05" db="EMBL/GenBank/DDBJ databases">
        <authorList>
            <person name="Pietrasiak N."/>
            <person name="Ward R."/>
            <person name="Stajich J.E."/>
            <person name="Kurbessoian T."/>
        </authorList>
    </citation>
    <scope>NUCLEOTIDE SEQUENCE</scope>
    <source>
        <strain evidence="9">JT2-VF2</strain>
    </source>
</reference>
<reference evidence="9" key="2">
    <citation type="journal article" date="2022" name="Microbiol. Resour. Announc.">
        <title>Metagenome Sequencing to Explore Phylogenomics of Terrestrial Cyanobacteria.</title>
        <authorList>
            <person name="Ward R.D."/>
            <person name="Stajich J.E."/>
            <person name="Johansen J.R."/>
            <person name="Huntemann M."/>
            <person name="Clum A."/>
            <person name="Foster B."/>
            <person name="Foster B."/>
            <person name="Roux S."/>
            <person name="Palaniappan K."/>
            <person name="Varghese N."/>
            <person name="Mukherjee S."/>
            <person name="Reddy T.B.K."/>
            <person name="Daum C."/>
            <person name="Copeland A."/>
            <person name="Chen I.A."/>
            <person name="Ivanova N.N."/>
            <person name="Kyrpides N.C."/>
            <person name="Shapiro N."/>
            <person name="Eloe-Fadrosh E.A."/>
            <person name="Pietrasiak N."/>
        </authorList>
    </citation>
    <scope>NUCLEOTIDE SEQUENCE</scope>
    <source>
        <strain evidence="9">JT2-VF2</strain>
    </source>
</reference>
<evidence type="ECO:0000256" key="2">
    <source>
        <dbReference type="ARBA" id="ARBA00001937"/>
    </source>
</evidence>
<dbReference type="GO" id="GO:0070401">
    <property type="term" value="F:NADP+ binding"/>
    <property type="evidence" value="ECO:0007669"/>
    <property type="project" value="UniProtKB-UniRule"/>
</dbReference>
<keyword evidence="7" id="KW-0521">NADP</keyword>
<keyword evidence="5 7" id="KW-0456">Lyase</keyword>
<dbReference type="Pfam" id="PF16363">
    <property type="entry name" value="GDP_Man_Dehyd"/>
    <property type="match status" value="1"/>
</dbReference>
<evidence type="ECO:0000256" key="5">
    <source>
        <dbReference type="ARBA" id="ARBA00023239"/>
    </source>
</evidence>
<dbReference type="PANTHER" id="PTHR43715">
    <property type="entry name" value="GDP-MANNOSE 4,6-DEHYDRATASE"/>
    <property type="match status" value="1"/>
</dbReference>
<comment type="caution">
    <text evidence="7">Lacks conserved residue(s) required for the propagation of feature annotation.</text>
</comment>
<dbReference type="Gene3D" id="3.40.50.720">
    <property type="entry name" value="NAD(P)-binding Rossmann-like Domain"/>
    <property type="match status" value="1"/>
</dbReference>
<protein>
    <recommendedName>
        <fullName evidence="4 7">GDP-mannose 4,6-dehydratase</fullName>
        <ecNumber evidence="4 7">4.2.1.47</ecNumber>
    </recommendedName>
    <alternativeName>
        <fullName evidence="7">GDP-D-mannose dehydratase</fullName>
    </alternativeName>
</protein>
<evidence type="ECO:0000313" key="9">
    <source>
        <dbReference type="EMBL" id="MBW4561278.1"/>
    </source>
</evidence>
<dbReference type="InterPro" id="IPR016040">
    <property type="entry name" value="NAD(P)-bd_dom"/>
</dbReference>
<comment type="cofactor">
    <cofactor evidence="2 7">
        <name>NADP(+)</name>
        <dbReference type="ChEBI" id="CHEBI:58349"/>
    </cofactor>
</comment>
<feature type="domain" description="NAD(P)-binding" evidence="8">
    <location>
        <begin position="5"/>
        <end position="311"/>
    </location>
</feature>
<sequence length="321" mass="35327">MKKALICGISGQDGAYLAQLLLNQGYTVCGTSRDAQISSFQNLVHLGIRDQVKLESMAVTDFRSVLQVLTKIQPDEIYNLAGQSSVGLSFGQPVETLESIATGTLNLLEAIRFLGVPIKFYNAGSSECFGDTGETAAEETTPFRPRSPYAVAKATAFWEVANYREAYGLFACSGILFNHESPLRPERFVTQKIVAAACRIAQGSSEQLYLGNMQIQRDWGWAPEYVEAMYLMLQQQQPDDYVIATGESSSLEDFVAAAFASVNLDWRDHVVTDRSLLRPTDLAVGRGNPAKAKVQLGWQAQYKTKDVVQMMVKARLAKSAQ</sequence>
<evidence type="ECO:0000256" key="6">
    <source>
        <dbReference type="ARBA" id="ARBA00059383"/>
    </source>
</evidence>
<dbReference type="SUPFAM" id="SSF51735">
    <property type="entry name" value="NAD(P)-binding Rossmann-fold domains"/>
    <property type="match status" value="1"/>
</dbReference>
<accession>A0A951PXG6</accession>
<dbReference type="PANTHER" id="PTHR43715:SF1">
    <property type="entry name" value="GDP-MANNOSE 4,6 DEHYDRATASE"/>
    <property type="match status" value="1"/>
</dbReference>
<dbReference type="InterPro" id="IPR006368">
    <property type="entry name" value="GDP_Man_deHydtase"/>
</dbReference>